<accession>A0A1R3KQJ0</accession>
<gene>
    <name evidence="2" type="ORF">CCACVL1_01064</name>
</gene>
<evidence type="ECO:0000256" key="1">
    <source>
        <dbReference type="SAM" id="MobiDB-lite"/>
    </source>
</evidence>
<feature type="non-terminal residue" evidence="2">
    <location>
        <position position="1"/>
    </location>
</feature>
<dbReference type="AlphaFoldDB" id="A0A1R3KQJ0"/>
<dbReference type="Proteomes" id="UP000188268">
    <property type="component" value="Unassembled WGS sequence"/>
</dbReference>
<sequence length="20" mass="2404">EHPLMEKKEDESRSFELISV</sequence>
<feature type="compositionally biased region" description="Basic and acidic residues" evidence="1">
    <location>
        <begin position="1"/>
        <end position="14"/>
    </location>
</feature>
<name>A0A1R3KQJ0_COCAP</name>
<dbReference type="Gramene" id="OMP09355">
    <property type="protein sequence ID" value="OMP09355"/>
    <property type="gene ID" value="CCACVL1_01064"/>
</dbReference>
<comment type="caution">
    <text evidence="2">The sequence shown here is derived from an EMBL/GenBank/DDBJ whole genome shotgun (WGS) entry which is preliminary data.</text>
</comment>
<keyword evidence="3" id="KW-1185">Reference proteome</keyword>
<dbReference type="EMBL" id="AWWV01003230">
    <property type="protein sequence ID" value="OMP09355.1"/>
    <property type="molecule type" value="Genomic_DNA"/>
</dbReference>
<organism evidence="2 3">
    <name type="scientific">Corchorus capsularis</name>
    <name type="common">Jute</name>
    <dbReference type="NCBI Taxonomy" id="210143"/>
    <lineage>
        <taxon>Eukaryota</taxon>
        <taxon>Viridiplantae</taxon>
        <taxon>Streptophyta</taxon>
        <taxon>Embryophyta</taxon>
        <taxon>Tracheophyta</taxon>
        <taxon>Spermatophyta</taxon>
        <taxon>Magnoliopsida</taxon>
        <taxon>eudicotyledons</taxon>
        <taxon>Gunneridae</taxon>
        <taxon>Pentapetalae</taxon>
        <taxon>rosids</taxon>
        <taxon>malvids</taxon>
        <taxon>Malvales</taxon>
        <taxon>Malvaceae</taxon>
        <taxon>Grewioideae</taxon>
        <taxon>Apeibeae</taxon>
        <taxon>Corchorus</taxon>
    </lineage>
</organism>
<evidence type="ECO:0000313" key="3">
    <source>
        <dbReference type="Proteomes" id="UP000188268"/>
    </source>
</evidence>
<protein>
    <submittedName>
        <fullName evidence="2">Uncharacterized protein</fullName>
    </submittedName>
</protein>
<proteinExistence type="predicted"/>
<feature type="region of interest" description="Disordered" evidence="1">
    <location>
        <begin position="1"/>
        <end position="20"/>
    </location>
</feature>
<reference evidence="2 3" key="1">
    <citation type="submission" date="2013-09" db="EMBL/GenBank/DDBJ databases">
        <title>Corchorus capsularis genome sequencing.</title>
        <authorList>
            <person name="Alam M."/>
            <person name="Haque M.S."/>
            <person name="Islam M.S."/>
            <person name="Emdad E.M."/>
            <person name="Islam M.M."/>
            <person name="Ahmed B."/>
            <person name="Halim A."/>
            <person name="Hossen Q.M.M."/>
            <person name="Hossain M.Z."/>
            <person name="Ahmed R."/>
            <person name="Khan M.M."/>
            <person name="Islam R."/>
            <person name="Rashid M.M."/>
            <person name="Khan S.A."/>
            <person name="Rahman M.S."/>
            <person name="Alam M."/>
        </authorList>
    </citation>
    <scope>NUCLEOTIDE SEQUENCE [LARGE SCALE GENOMIC DNA]</scope>
    <source>
        <strain evidence="3">cv. CVL-1</strain>
        <tissue evidence="2">Whole seedling</tissue>
    </source>
</reference>
<evidence type="ECO:0000313" key="2">
    <source>
        <dbReference type="EMBL" id="OMP09355.1"/>
    </source>
</evidence>